<dbReference type="eggNOG" id="ENOG502RZV2">
    <property type="taxonomic scope" value="Eukaryota"/>
</dbReference>
<dbReference type="HOGENOM" id="CLU_1599488_0_0_1"/>
<protein>
    <submittedName>
        <fullName evidence="1">Uncharacterized protein</fullName>
    </submittedName>
</protein>
<dbReference type="AlphaFoldDB" id="H8X8H7"/>
<gene>
    <name evidence="1" type="ORF">CORT_0F02270</name>
</gene>
<dbReference type="OrthoDB" id="4850at2759"/>
<reference evidence="1 2" key="1">
    <citation type="journal article" date="2012" name="PLoS ONE">
        <title>Sequence and analysis of the genome of the pathogenic yeast Candida orthopsilosis.</title>
        <authorList>
            <person name="Riccombeni A."/>
            <person name="Vidanes G."/>
            <person name="Proux-Wera E."/>
            <person name="Wolfe K.H."/>
            <person name="Butler G."/>
        </authorList>
    </citation>
    <scope>NUCLEOTIDE SEQUENCE [LARGE SCALE GENOMIC DNA]</scope>
    <source>
        <strain evidence="1 2">Co 90-125</strain>
    </source>
</reference>
<dbReference type="RefSeq" id="XP_003870581.1">
    <property type="nucleotide sequence ID" value="XM_003870532.1"/>
</dbReference>
<dbReference type="Proteomes" id="UP000005018">
    <property type="component" value="Chromosome 6"/>
</dbReference>
<evidence type="ECO:0000313" key="2">
    <source>
        <dbReference type="Proteomes" id="UP000005018"/>
    </source>
</evidence>
<dbReference type="PANTHER" id="PTHR37948">
    <property type="entry name" value="ZGC:113208"/>
    <property type="match status" value="1"/>
</dbReference>
<keyword evidence="2" id="KW-1185">Reference proteome</keyword>
<name>H8X8H7_CANO9</name>
<dbReference type="PANTHER" id="PTHR37948:SF1">
    <property type="entry name" value="BLL5189 PROTEIN"/>
    <property type="match status" value="1"/>
</dbReference>
<evidence type="ECO:0000313" key="1">
    <source>
        <dbReference type="EMBL" id="CCG24452.1"/>
    </source>
</evidence>
<organism evidence="1 2">
    <name type="scientific">Candida orthopsilosis (strain 90-125)</name>
    <name type="common">Yeast</name>
    <dbReference type="NCBI Taxonomy" id="1136231"/>
    <lineage>
        <taxon>Eukaryota</taxon>
        <taxon>Fungi</taxon>
        <taxon>Dikarya</taxon>
        <taxon>Ascomycota</taxon>
        <taxon>Saccharomycotina</taxon>
        <taxon>Pichiomycetes</taxon>
        <taxon>Debaryomycetaceae</taxon>
        <taxon>Candida/Lodderomyces clade</taxon>
        <taxon>Candida</taxon>
    </lineage>
</organism>
<proteinExistence type="predicted"/>
<dbReference type="EMBL" id="HE681724">
    <property type="protein sequence ID" value="CCG24452.1"/>
    <property type="molecule type" value="Genomic_DNA"/>
</dbReference>
<dbReference type="KEGG" id="cot:CORT_0F02270"/>
<sequence length="196" mass="23961">MGSLLTINVRRYFSMRSLKDYKVGMKIVVNDRMQQDYEYELVEPMGEEAPDFNDENFKPELTPEEMLQEGVFEGKYLNDCQEEFPKEWFDNSRDKRVKIGDPPDYTLNRFKIKSRQSLAIWRENDWVMGDDPRGWFQWYCRYWLGRRSECDEFQKKRWRAFKRHKGQIEKNCAKKDYSCRPKQRQALLQWAYDPFI</sequence>
<accession>H8X8H7</accession>
<dbReference type="GeneID" id="14541410"/>